<comment type="caution">
    <text evidence="2">The sequence shown here is derived from an EMBL/GenBank/DDBJ whole genome shotgun (WGS) entry which is preliminary data.</text>
</comment>
<feature type="non-terminal residue" evidence="2">
    <location>
        <position position="164"/>
    </location>
</feature>
<feature type="compositionally biased region" description="Gly residues" evidence="1">
    <location>
        <begin position="85"/>
        <end position="94"/>
    </location>
</feature>
<evidence type="ECO:0000256" key="1">
    <source>
        <dbReference type="SAM" id="MobiDB-lite"/>
    </source>
</evidence>
<reference evidence="2" key="1">
    <citation type="journal article" date="2021" name="Proc. Natl. Acad. Sci. U.S.A.">
        <title>Three genomes in the algal genus Volvox reveal the fate of a haploid sex-determining region after a transition to homothallism.</title>
        <authorList>
            <person name="Yamamoto K."/>
            <person name="Hamaji T."/>
            <person name="Kawai-Toyooka H."/>
            <person name="Matsuzaki R."/>
            <person name="Takahashi F."/>
            <person name="Nishimura Y."/>
            <person name="Kawachi M."/>
            <person name="Noguchi H."/>
            <person name="Minakuchi Y."/>
            <person name="Umen J.G."/>
            <person name="Toyoda A."/>
            <person name="Nozaki H."/>
        </authorList>
    </citation>
    <scope>NUCLEOTIDE SEQUENCE</scope>
    <source>
        <strain evidence="2">NIES-3785</strain>
    </source>
</reference>
<feature type="region of interest" description="Disordered" evidence="1">
    <location>
        <begin position="43"/>
        <end position="66"/>
    </location>
</feature>
<feature type="region of interest" description="Disordered" evidence="1">
    <location>
        <begin position="81"/>
        <end position="105"/>
    </location>
</feature>
<dbReference type="AlphaFoldDB" id="A0A8J4GB87"/>
<gene>
    <name evidence="2" type="ORF">Vretimale_8285</name>
</gene>
<organism evidence="2 3">
    <name type="scientific">Volvox reticuliferus</name>
    <dbReference type="NCBI Taxonomy" id="1737510"/>
    <lineage>
        <taxon>Eukaryota</taxon>
        <taxon>Viridiplantae</taxon>
        <taxon>Chlorophyta</taxon>
        <taxon>core chlorophytes</taxon>
        <taxon>Chlorophyceae</taxon>
        <taxon>CS clade</taxon>
        <taxon>Chlamydomonadales</taxon>
        <taxon>Volvocaceae</taxon>
        <taxon>Volvox</taxon>
    </lineage>
</organism>
<feature type="compositionally biased region" description="Polar residues" evidence="1">
    <location>
        <begin position="43"/>
        <end position="59"/>
    </location>
</feature>
<accession>A0A8J4GB87</accession>
<sequence length="164" mass="15963">LPQLRKEPSATYGFMLQEEYGGVITTPYFDHMPYMGCAAHQSPSSPLYSRTVQPNSNSRGEGGPVHAIGTAASAQCKASAAYGSSGSGAGGGPPGTSRGTLQGLRAGDGSFLTSVSNASALQKDEVVAVARGETALGAVQAGRGGTANLGAGGGSAGGSAGDAG</sequence>
<protein>
    <submittedName>
        <fullName evidence="2">Uncharacterized protein</fullName>
    </submittedName>
</protein>
<dbReference type="EMBL" id="BNCQ01000014">
    <property type="protein sequence ID" value="GIM03531.1"/>
    <property type="molecule type" value="Genomic_DNA"/>
</dbReference>
<feature type="region of interest" description="Disordered" evidence="1">
    <location>
        <begin position="143"/>
        <end position="164"/>
    </location>
</feature>
<evidence type="ECO:0000313" key="3">
    <source>
        <dbReference type="Proteomes" id="UP000722791"/>
    </source>
</evidence>
<proteinExistence type="predicted"/>
<name>A0A8J4GB87_9CHLO</name>
<feature type="non-terminal residue" evidence="2">
    <location>
        <position position="1"/>
    </location>
</feature>
<dbReference type="Proteomes" id="UP000722791">
    <property type="component" value="Unassembled WGS sequence"/>
</dbReference>
<evidence type="ECO:0000313" key="2">
    <source>
        <dbReference type="EMBL" id="GIM03531.1"/>
    </source>
</evidence>